<dbReference type="SUPFAM" id="SSF53697">
    <property type="entry name" value="SIS domain"/>
    <property type="match status" value="1"/>
</dbReference>
<name>A0A443KJA3_9RHOB</name>
<reference evidence="1 2" key="2">
    <citation type="submission" date="2019-01" db="EMBL/GenBank/DDBJ databases">
        <authorList>
            <person name="Li Y."/>
        </authorList>
    </citation>
    <scope>NUCLEOTIDE SEQUENCE [LARGE SCALE GENOMIC DNA]</scope>
    <source>
        <strain evidence="1 2">D19-10-3-21</strain>
    </source>
</reference>
<sequence>MIDAEISGIRREIHAPPGIWRTWAEPLAAKSTEIRRRIAAKGIKRMLFRVAGTSAFIGLTRRKALADAAEGVLPQIDKAPARPDRADFLGSGGLRGAAREPIAGQTMTDRDSTPGFRHGPKAPVVGDTRVTVFIHPDAPTARCDRDIARRFPEASVTTVGAAGCGIAFAATGDARWDAVLYVLAAQVWSARLGLNIDTPFCEQGNLTRVVTGVTIYPLNARGA</sequence>
<organism evidence="1 2">
    <name type="scientific">Paenirhodobacter populi</name>
    <dbReference type="NCBI Taxonomy" id="2306993"/>
    <lineage>
        <taxon>Bacteria</taxon>
        <taxon>Pseudomonadati</taxon>
        <taxon>Pseudomonadota</taxon>
        <taxon>Alphaproteobacteria</taxon>
        <taxon>Rhodobacterales</taxon>
        <taxon>Rhodobacter group</taxon>
        <taxon>Paenirhodobacter</taxon>
    </lineage>
</organism>
<proteinExistence type="predicted"/>
<dbReference type="Gene3D" id="3.40.50.10490">
    <property type="entry name" value="Glucose-6-phosphate isomerase like protein, domain 1"/>
    <property type="match status" value="1"/>
</dbReference>
<evidence type="ECO:0000313" key="2">
    <source>
        <dbReference type="Proteomes" id="UP000285295"/>
    </source>
</evidence>
<dbReference type="Proteomes" id="UP000285295">
    <property type="component" value="Unassembled WGS sequence"/>
</dbReference>
<accession>A0A443KJA3</accession>
<evidence type="ECO:0000313" key="1">
    <source>
        <dbReference type="EMBL" id="RWR32855.1"/>
    </source>
</evidence>
<dbReference type="GO" id="GO:1901135">
    <property type="term" value="P:carbohydrate derivative metabolic process"/>
    <property type="evidence" value="ECO:0007669"/>
    <property type="project" value="InterPro"/>
</dbReference>
<dbReference type="GO" id="GO:0097367">
    <property type="term" value="F:carbohydrate derivative binding"/>
    <property type="evidence" value="ECO:0007669"/>
    <property type="project" value="InterPro"/>
</dbReference>
<comment type="caution">
    <text evidence="1">The sequence shown here is derived from an EMBL/GenBank/DDBJ whole genome shotgun (WGS) entry which is preliminary data.</text>
</comment>
<dbReference type="AlphaFoldDB" id="A0A443KJA3"/>
<gene>
    <name evidence="1" type="ORF">D2T31_00050</name>
</gene>
<dbReference type="InterPro" id="IPR046348">
    <property type="entry name" value="SIS_dom_sf"/>
</dbReference>
<protein>
    <submittedName>
        <fullName evidence="1">Uncharacterized protein</fullName>
    </submittedName>
</protein>
<reference evidence="1 2" key="1">
    <citation type="submission" date="2019-01" db="EMBL/GenBank/DDBJ databases">
        <title>Sinorhodobacter populi sp. nov. isolated from the symptomatic bark tissue of Populus euramericana canker.</title>
        <authorList>
            <person name="Xu G."/>
        </authorList>
    </citation>
    <scope>NUCLEOTIDE SEQUENCE [LARGE SCALE GENOMIC DNA]</scope>
    <source>
        <strain evidence="1 2">D19-10-3-21</strain>
    </source>
</reference>
<dbReference type="EMBL" id="SAUX01000001">
    <property type="protein sequence ID" value="RWR32855.1"/>
    <property type="molecule type" value="Genomic_DNA"/>
</dbReference>
<dbReference type="OrthoDB" id="9810372at2"/>